<sequence length="144" mass="14974">MLLEVVREGVQGCDGDILSILDDAERATYQDFCCTSHGRGLVAACRLCLVQREGVADPGDGDFGHSLRCAVRARGGVGTRVRRMASCRSSNNGARHCSPTAPEASALRHRMGEGVWRTGQLDGRGGVGEASNPGGLDGDGTGSS</sequence>
<reference evidence="2" key="2">
    <citation type="submission" date="2018-03" db="EMBL/GenBank/DDBJ databases">
        <title>The Triticum urartu genome reveals the dynamic nature of wheat genome evolution.</title>
        <authorList>
            <person name="Ling H."/>
            <person name="Ma B."/>
            <person name="Shi X."/>
            <person name="Liu H."/>
            <person name="Dong L."/>
            <person name="Sun H."/>
            <person name="Cao Y."/>
            <person name="Gao Q."/>
            <person name="Zheng S."/>
            <person name="Li Y."/>
            <person name="Yu Y."/>
            <person name="Du H."/>
            <person name="Qi M."/>
            <person name="Li Y."/>
            <person name="Yu H."/>
            <person name="Cui Y."/>
            <person name="Wang N."/>
            <person name="Chen C."/>
            <person name="Wu H."/>
            <person name="Zhao Y."/>
            <person name="Zhang J."/>
            <person name="Li Y."/>
            <person name="Zhou W."/>
            <person name="Zhang B."/>
            <person name="Hu W."/>
            <person name="Eijk M."/>
            <person name="Tang J."/>
            <person name="Witsenboer H."/>
            <person name="Zhao S."/>
            <person name="Li Z."/>
            <person name="Zhang A."/>
            <person name="Wang D."/>
            <person name="Liang C."/>
        </authorList>
    </citation>
    <scope>NUCLEOTIDE SEQUENCE [LARGE SCALE GENOMIC DNA]</scope>
    <source>
        <strain evidence="2">cv. G1812</strain>
    </source>
</reference>
<reference evidence="3" key="1">
    <citation type="journal article" date="2013" name="Nature">
        <title>Draft genome of the wheat A-genome progenitor Triticum urartu.</title>
        <authorList>
            <person name="Ling H.Q."/>
            <person name="Zhao S."/>
            <person name="Liu D."/>
            <person name="Wang J."/>
            <person name="Sun H."/>
            <person name="Zhang C."/>
            <person name="Fan H."/>
            <person name="Li D."/>
            <person name="Dong L."/>
            <person name="Tao Y."/>
            <person name="Gao C."/>
            <person name="Wu H."/>
            <person name="Li Y."/>
            <person name="Cui Y."/>
            <person name="Guo X."/>
            <person name="Zheng S."/>
            <person name="Wang B."/>
            <person name="Yu K."/>
            <person name="Liang Q."/>
            <person name="Yang W."/>
            <person name="Lou X."/>
            <person name="Chen J."/>
            <person name="Feng M."/>
            <person name="Jian J."/>
            <person name="Zhang X."/>
            <person name="Luo G."/>
            <person name="Jiang Y."/>
            <person name="Liu J."/>
            <person name="Wang Z."/>
            <person name="Sha Y."/>
            <person name="Zhang B."/>
            <person name="Wu H."/>
            <person name="Tang D."/>
            <person name="Shen Q."/>
            <person name="Xue P."/>
            <person name="Zou S."/>
            <person name="Wang X."/>
            <person name="Liu X."/>
            <person name="Wang F."/>
            <person name="Yang Y."/>
            <person name="An X."/>
            <person name="Dong Z."/>
            <person name="Zhang K."/>
            <person name="Zhang X."/>
            <person name="Luo M.C."/>
            <person name="Dvorak J."/>
            <person name="Tong Y."/>
            <person name="Wang J."/>
            <person name="Yang H."/>
            <person name="Li Z."/>
            <person name="Wang D."/>
            <person name="Zhang A."/>
            <person name="Wang J."/>
        </authorList>
    </citation>
    <scope>NUCLEOTIDE SEQUENCE</scope>
    <source>
        <strain evidence="3">cv. G1812</strain>
    </source>
</reference>
<feature type="region of interest" description="Disordered" evidence="1">
    <location>
        <begin position="117"/>
        <end position="144"/>
    </location>
</feature>
<keyword evidence="3" id="KW-1185">Reference proteome</keyword>
<name>A0A8R7U2N8_TRIUA</name>
<proteinExistence type="predicted"/>
<reference evidence="2" key="3">
    <citation type="submission" date="2022-06" db="UniProtKB">
        <authorList>
            <consortium name="EnsemblPlants"/>
        </authorList>
    </citation>
    <scope>IDENTIFICATION</scope>
</reference>
<accession>A0A8R7U2N8</accession>
<protein>
    <submittedName>
        <fullName evidence="2">Uncharacterized protein</fullName>
    </submittedName>
</protein>
<dbReference type="Gramene" id="TuG1812G0300005334.01.T01">
    <property type="protein sequence ID" value="TuG1812G0300005334.01.T01.cds298629"/>
    <property type="gene ID" value="TuG1812G0300005334.01"/>
</dbReference>
<evidence type="ECO:0000313" key="3">
    <source>
        <dbReference type="Proteomes" id="UP000015106"/>
    </source>
</evidence>
<dbReference type="EnsemblPlants" id="TuG1812G0300005334.01.T01">
    <property type="protein sequence ID" value="TuG1812G0300005334.01.T01.cds298629"/>
    <property type="gene ID" value="TuG1812G0300005334.01"/>
</dbReference>
<feature type="compositionally biased region" description="Gly residues" evidence="1">
    <location>
        <begin position="135"/>
        <end position="144"/>
    </location>
</feature>
<dbReference type="AlphaFoldDB" id="A0A8R7U2N8"/>
<evidence type="ECO:0000313" key="2">
    <source>
        <dbReference type="EnsemblPlants" id="TuG1812G0300005334.01.T01.cds298629"/>
    </source>
</evidence>
<organism evidence="2 3">
    <name type="scientific">Triticum urartu</name>
    <name type="common">Red wild einkorn</name>
    <name type="synonym">Crithodium urartu</name>
    <dbReference type="NCBI Taxonomy" id="4572"/>
    <lineage>
        <taxon>Eukaryota</taxon>
        <taxon>Viridiplantae</taxon>
        <taxon>Streptophyta</taxon>
        <taxon>Embryophyta</taxon>
        <taxon>Tracheophyta</taxon>
        <taxon>Spermatophyta</taxon>
        <taxon>Magnoliopsida</taxon>
        <taxon>Liliopsida</taxon>
        <taxon>Poales</taxon>
        <taxon>Poaceae</taxon>
        <taxon>BOP clade</taxon>
        <taxon>Pooideae</taxon>
        <taxon>Triticodae</taxon>
        <taxon>Triticeae</taxon>
        <taxon>Triticinae</taxon>
        <taxon>Triticum</taxon>
    </lineage>
</organism>
<evidence type="ECO:0000256" key="1">
    <source>
        <dbReference type="SAM" id="MobiDB-lite"/>
    </source>
</evidence>
<dbReference type="Proteomes" id="UP000015106">
    <property type="component" value="Chromosome 3"/>
</dbReference>